<evidence type="ECO:0000256" key="3">
    <source>
        <dbReference type="ARBA" id="ARBA00022705"/>
    </source>
</evidence>
<dbReference type="EMBL" id="GEEE01015847">
    <property type="protein sequence ID" value="JAP47378.1"/>
    <property type="molecule type" value="Transcribed_RNA"/>
</dbReference>
<feature type="domain" description="DNA replication complex GINS protein PSF2 N-terminal" evidence="8">
    <location>
        <begin position="29"/>
        <end position="72"/>
    </location>
</feature>
<dbReference type="AlphaFoldDB" id="A0A0X3P6H4"/>
<evidence type="ECO:0000313" key="9">
    <source>
        <dbReference type="EMBL" id="JAP47378.1"/>
    </source>
</evidence>
<accession>A0A0X3P6H4</accession>
<dbReference type="SUPFAM" id="SSF158573">
    <property type="entry name" value="GINS helical bundle-like"/>
    <property type="match status" value="1"/>
</dbReference>
<gene>
    <name evidence="9" type="primary">PSF2</name>
    <name evidence="9" type="ORF">TR112449</name>
</gene>
<dbReference type="GO" id="GO:0000727">
    <property type="term" value="P:double-strand break repair via break-induced replication"/>
    <property type="evidence" value="ECO:0007669"/>
    <property type="project" value="TreeGrafter"/>
</dbReference>
<dbReference type="InterPro" id="IPR021151">
    <property type="entry name" value="GINS_A"/>
</dbReference>
<protein>
    <recommendedName>
        <fullName evidence="5">GINS complex subunit 2</fullName>
    </recommendedName>
</protein>
<proteinExistence type="inferred from homology"/>
<dbReference type="InterPro" id="IPR007257">
    <property type="entry name" value="GINS_Psf2"/>
</dbReference>
<dbReference type="GO" id="GO:0000811">
    <property type="term" value="C:GINS complex"/>
    <property type="evidence" value="ECO:0007669"/>
    <property type="project" value="TreeGrafter"/>
</dbReference>
<evidence type="ECO:0000256" key="6">
    <source>
        <dbReference type="SAM" id="Phobius"/>
    </source>
</evidence>
<keyword evidence="6" id="KW-0812">Transmembrane</keyword>
<dbReference type="Pfam" id="PF05916">
    <property type="entry name" value="Sld5"/>
    <property type="match status" value="1"/>
</dbReference>
<sequence length="207" mass="23532">MVLRIFFFYLSLFVFRSRYFYFTVVNLLPFYYLSAIIYYSDSQVGPFQPNIPCEVPLWLAIHLRRQQKCRIIPPTWLCVTSLTEFKEAEELESGCTKPPHPHYTEVATLLLQHAPDDLPDQEAVRTLIKDLWDARVGKFVSSVNQFISSGAATARVSQLTCLELATVRNILANSLDQLAILRQKVAERSSEIPSQSQSLLGSTGLTE</sequence>
<dbReference type="SUPFAM" id="SSF160059">
    <property type="entry name" value="PriA/YqbF domain"/>
    <property type="match status" value="1"/>
</dbReference>
<keyword evidence="6" id="KW-0472">Membrane</keyword>
<feature type="domain" description="GINS subunit" evidence="7">
    <location>
        <begin position="76"/>
        <end position="176"/>
    </location>
</feature>
<reference evidence="9" key="1">
    <citation type="submission" date="2016-01" db="EMBL/GenBank/DDBJ databases">
        <title>Reference transcriptome for the parasite Schistocephalus solidus: insights into the molecular evolution of parasitism.</title>
        <authorList>
            <person name="Hebert F.O."/>
            <person name="Grambauer S."/>
            <person name="Barber I."/>
            <person name="Landry C.R."/>
            <person name="Aubin-Horth N."/>
        </authorList>
    </citation>
    <scope>NUCLEOTIDE SEQUENCE</scope>
</reference>
<keyword evidence="6" id="KW-1133">Transmembrane helix</keyword>
<comment type="similarity">
    <text evidence="2">Belongs to the GINS2/PSF2 family.</text>
</comment>
<dbReference type="CDD" id="cd11712">
    <property type="entry name" value="GINS_A_psf2"/>
    <property type="match status" value="1"/>
</dbReference>
<dbReference type="InterPro" id="IPR056784">
    <property type="entry name" value="PSF2_N"/>
</dbReference>
<organism evidence="9">
    <name type="scientific">Schistocephalus solidus</name>
    <name type="common">Tapeworm</name>
    <dbReference type="NCBI Taxonomy" id="70667"/>
    <lineage>
        <taxon>Eukaryota</taxon>
        <taxon>Metazoa</taxon>
        <taxon>Spiralia</taxon>
        <taxon>Lophotrochozoa</taxon>
        <taxon>Platyhelminthes</taxon>
        <taxon>Cestoda</taxon>
        <taxon>Eucestoda</taxon>
        <taxon>Diphyllobothriidea</taxon>
        <taxon>Diphyllobothriidae</taxon>
        <taxon>Schistocephalus</taxon>
    </lineage>
</organism>
<comment type="subcellular location">
    <subcellularLocation>
        <location evidence="1">Nucleus</location>
    </subcellularLocation>
</comment>
<name>A0A0X3P6H4_SCHSO</name>
<dbReference type="FunFam" id="1.20.58.1020:FF:000001">
    <property type="entry name" value="DNA replication complex GINS protein PSF2"/>
    <property type="match status" value="1"/>
</dbReference>
<evidence type="ECO:0000256" key="1">
    <source>
        <dbReference type="ARBA" id="ARBA00004123"/>
    </source>
</evidence>
<dbReference type="Gene3D" id="1.20.58.1020">
    <property type="match status" value="1"/>
</dbReference>
<dbReference type="PANTHER" id="PTHR12772">
    <property type="entry name" value="DNA REPLICATION COMPLEX GINS PROTEIN PSF2"/>
    <property type="match status" value="1"/>
</dbReference>
<dbReference type="PANTHER" id="PTHR12772:SF0">
    <property type="entry name" value="DNA REPLICATION COMPLEX GINS PROTEIN PSF2"/>
    <property type="match status" value="1"/>
</dbReference>
<evidence type="ECO:0000256" key="5">
    <source>
        <dbReference type="ARBA" id="ARBA00030871"/>
    </source>
</evidence>
<feature type="transmembrane region" description="Helical" evidence="6">
    <location>
        <begin position="20"/>
        <end position="39"/>
    </location>
</feature>
<dbReference type="GO" id="GO:0006260">
    <property type="term" value="P:DNA replication"/>
    <property type="evidence" value="ECO:0007669"/>
    <property type="project" value="UniProtKB-KW"/>
</dbReference>
<keyword evidence="3" id="KW-0235">DNA replication</keyword>
<keyword evidence="4" id="KW-0539">Nucleus</keyword>
<dbReference type="Pfam" id="PF25005">
    <property type="entry name" value="PSF2_N"/>
    <property type="match status" value="1"/>
</dbReference>
<evidence type="ECO:0000259" key="8">
    <source>
        <dbReference type="Pfam" id="PF25005"/>
    </source>
</evidence>
<dbReference type="CDD" id="cd21694">
    <property type="entry name" value="GINS_B_Psf2"/>
    <property type="match status" value="1"/>
</dbReference>
<dbReference type="InterPro" id="IPR036224">
    <property type="entry name" value="GINS_bundle-like_dom_sf"/>
</dbReference>
<evidence type="ECO:0000259" key="7">
    <source>
        <dbReference type="Pfam" id="PF05916"/>
    </source>
</evidence>
<evidence type="ECO:0000256" key="2">
    <source>
        <dbReference type="ARBA" id="ARBA00010565"/>
    </source>
</evidence>
<dbReference type="Gene3D" id="3.40.5.50">
    <property type="match status" value="1"/>
</dbReference>
<evidence type="ECO:0000256" key="4">
    <source>
        <dbReference type="ARBA" id="ARBA00023242"/>
    </source>
</evidence>